<evidence type="ECO:0000313" key="2">
    <source>
        <dbReference type="EMBL" id="TLD68694.1"/>
    </source>
</evidence>
<dbReference type="PANTHER" id="PTHR44086">
    <property type="entry name" value="THIOSULFATE SULFURTRANSFERASE RDL2, MITOCHONDRIAL-RELATED"/>
    <property type="match status" value="1"/>
</dbReference>
<dbReference type="InterPro" id="IPR001763">
    <property type="entry name" value="Rhodanese-like_dom"/>
</dbReference>
<dbReference type="GO" id="GO:0004792">
    <property type="term" value="F:thiosulfate-cyanide sulfurtransferase activity"/>
    <property type="evidence" value="ECO:0007669"/>
    <property type="project" value="TreeGrafter"/>
</dbReference>
<sequence length="208" mass="24281">MSRSCRSCRVMQRPACGRILAVKRRLRRWRTFIWRRWRKSGWKLPVLRRRMVEPLMPIPMLPSKLRCTLWQVLPLLLMMAMDLRGSEVEVVPPEVKLPEQVTVLSAIESYGFIRQNPGVNIVDVREPWEVKERGYVEGASQLSFLHQTFKDHFKMAVLRENQPILIYCALGERARRAAVIVVELGYKDVQIMEGGLRSWMKAGLPVKK</sequence>
<protein>
    <submittedName>
        <fullName evidence="2">Rhodanese-like domain-containing protein</fullName>
    </submittedName>
</protein>
<proteinExistence type="predicted"/>
<dbReference type="InterPro" id="IPR036873">
    <property type="entry name" value="Rhodanese-like_dom_sf"/>
</dbReference>
<name>A0A5R8K8N2_9BACT</name>
<reference evidence="2 3" key="1">
    <citation type="submission" date="2019-05" db="EMBL/GenBank/DDBJ databases">
        <title>Verrucobacter flavum gen. nov., sp. nov. a new member of the family Verrucomicrobiaceae.</title>
        <authorList>
            <person name="Szuroczki S."/>
            <person name="Abbaszade G."/>
            <person name="Szabo A."/>
            <person name="Felfoldi T."/>
            <person name="Schumann P."/>
            <person name="Boka K."/>
            <person name="Keki Z."/>
            <person name="Toumi M."/>
            <person name="Toth E."/>
        </authorList>
    </citation>
    <scope>NUCLEOTIDE SEQUENCE [LARGE SCALE GENOMIC DNA]</scope>
    <source>
        <strain evidence="2 3">MG-N-17</strain>
    </source>
</reference>
<dbReference type="CDD" id="cd00158">
    <property type="entry name" value="RHOD"/>
    <property type="match status" value="1"/>
</dbReference>
<dbReference type="PANTHER" id="PTHR44086:SF13">
    <property type="entry name" value="THIOSULFATE SULFURTRANSFERASE PSPE"/>
    <property type="match status" value="1"/>
</dbReference>
<evidence type="ECO:0000259" key="1">
    <source>
        <dbReference type="PROSITE" id="PS50206"/>
    </source>
</evidence>
<dbReference type="Gene3D" id="3.40.250.10">
    <property type="entry name" value="Rhodanese-like domain"/>
    <property type="match status" value="1"/>
</dbReference>
<organism evidence="2 3">
    <name type="scientific">Phragmitibacter flavus</name>
    <dbReference type="NCBI Taxonomy" id="2576071"/>
    <lineage>
        <taxon>Bacteria</taxon>
        <taxon>Pseudomonadati</taxon>
        <taxon>Verrucomicrobiota</taxon>
        <taxon>Verrucomicrobiia</taxon>
        <taxon>Verrucomicrobiales</taxon>
        <taxon>Verrucomicrobiaceae</taxon>
        <taxon>Phragmitibacter</taxon>
    </lineage>
</organism>
<keyword evidence="3" id="KW-1185">Reference proteome</keyword>
<evidence type="ECO:0000313" key="3">
    <source>
        <dbReference type="Proteomes" id="UP000306196"/>
    </source>
</evidence>
<accession>A0A5R8K8N2</accession>
<dbReference type="OrthoDB" id="196767at2"/>
<dbReference type="AlphaFoldDB" id="A0A5R8K8N2"/>
<dbReference type="EMBL" id="VAUV01000020">
    <property type="protein sequence ID" value="TLD68694.1"/>
    <property type="molecule type" value="Genomic_DNA"/>
</dbReference>
<feature type="domain" description="Rhodanese" evidence="1">
    <location>
        <begin position="115"/>
        <end position="208"/>
    </location>
</feature>
<gene>
    <name evidence="2" type="ORF">FEM03_21150</name>
</gene>
<dbReference type="Pfam" id="PF00581">
    <property type="entry name" value="Rhodanese"/>
    <property type="match status" value="1"/>
</dbReference>
<comment type="caution">
    <text evidence="2">The sequence shown here is derived from an EMBL/GenBank/DDBJ whole genome shotgun (WGS) entry which is preliminary data.</text>
</comment>
<dbReference type="Proteomes" id="UP000306196">
    <property type="component" value="Unassembled WGS sequence"/>
</dbReference>
<dbReference type="SMART" id="SM00450">
    <property type="entry name" value="RHOD"/>
    <property type="match status" value="1"/>
</dbReference>
<dbReference type="PROSITE" id="PS50206">
    <property type="entry name" value="RHODANESE_3"/>
    <property type="match status" value="1"/>
</dbReference>
<dbReference type="SUPFAM" id="SSF52821">
    <property type="entry name" value="Rhodanese/Cell cycle control phosphatase"/>
    <property type="match status" value="1"/>
</dbReference>